<dbReference type="SUPFAM" id="SSF51695">
    <property type="entry name" value="PLC-like phosphodiesterases"/>
    <property type="match status" value="1"/>
</dbReference>
<evidence type="ECO:0008006" key="3">
    <source>
        <dbReference type="Google" id="ProtNLM"/>
    </source>
</evidence>
<dbReference type="InterPro" id="IPR017946">
    <property type="entry name" value="PLC-like_Pdiesterase_TIM-brl"/>
</dbReference>
<organism evidence="1 2">
    <name type="scientific">Chromobacterium aquaticum</name>
    <dbReference type="NCBI Taxonomy" id="467180"/>
    <lineage>
        <taxon>Bacteria</taxon>
        <taxon>Pseudomonadati</taxon>
        <taxon>Pseudomonadota</taxon>
        <taxon>Betaproteobacteria</taxon>
        <taxon>Neisseriales</taxon>
        <taxon>Chromobacteriaceae</taxon>
        <taxon>Chromobacterium</taxon>
    </lineage>
</organism>
<evidence type="ECO:0000313" key="1">
    <source>
        <dbReference type="EMBL" id="MFC4488329.1"/>
    </source>
</evidence>
<comment type="caution">
    <text evidence="1">The sequence shown here is derived from an EMBL/GenBank/DDBJ whole genome shotgun (WGS) entry which is preliminary data.</text>
</comment>
<proteinExistence type="predicted"/>
<accession>A0ABV8ZLK2</accession>
<sequence length="211" mass="23912">MQLLAHRGLWTQSKEKNSLQALSASFDLGIGIETDVRDCNGALVISHDAPLADKVFSLEALLQAYIKRPTRPMLALNIKADGLQAQLLEMLEKYGIDNYFVFDMSVPDTLGYQHLSMPFAARISEYEPSNVLTKTAGWIWLDAFLNEWYDPAIIQHWLDQGKKVAVVSPELHRRPHLALWQSLKSLHDHPGLYLCTDLVAQATEFFDANKY</sequence>
<reference evidence="2" key="1">
    <citation type="journal article" date="2019" name="Int. J. Syst. Evol. Microbiol.">
        <title>The Global Catalogue of Microorganisms (GCM) 10K type strain sequencing project: providing services to taxonomists for standard genome sequencing and annotation.</title>
        <authorList>
            <consortium name="The Broad Institute Genomics Platform"/>
            <consortium name="The Broad Institute Genome Sequencing Center for Infectious Disease"/>
            <person name="Wu L."/>
            <person name="Ma J."/>
        </authorList>
    </citation>
    <scope>NUCLEOTIDE SEQUENCE [LARGE SCALE GENOMIC DNA]</scope>
    <source>
        <strain evidence="2">CGMCC 4.7608</strain>
    </source>
</reference>
<dbReference type="Gene3D" id="3.20.20.190">
    <property type="entry name" value="Phosphatidylinositol (PI) phosphodiesterase"/>
    <property type="match status" value="1"/>
</dbReference>
<dbReference type="RefSeq" id="WP_231462461.1">
    <property type="nucleotide sequence ID" value="NZ_JAJOHW010000072.1"/>
</dbReference>
<dbReference type="EMBL" id="JBHSEK010000001">
    <property type="protein sequence ID" value="MFC4488329.1"/>
    <property type="molecule type" value="Genomic_DNA"/>
</dbReference>
<gene>
    <name evidence="1" type="ORF">ACFO0R_01730</name>
</gene>
<keyword evidence="2" id="KW-1185">Reference proteome</keyword>
<protein>
    <recommendedName>
        <fullName evidence="3">Phosphodiesterase</fullName>
    </recommendedName>
</protein>
<name>A0ABV8ZLK2_9NEIS</name>
<evidence type="ECO:0000313" key="2">
    <source>
        <dbReference type="Proteomes" id="UP001595999"/>
    </source>
</evidence>
<dbReference type="Proteomes" id="UP001595999">
    <property type="component" value="Unassembled WGS sequence"/>
</dbReference>